<dbReference type="CDD" id="cd05387">
    <property type="entry name" value="BY-kinase"/>
    <property type="match status" value="1"/>
</dbReference>
<gene>
    <name evidence="5" type="ORF">ENJ63_02080</name>
</gene>
<dbReference type="GO" id="GO:0004713">
    <property type="term" value="F:protein tyrosine kinase activity"/>
    <property type="evidence" value="ECO:0007669"/>
    <property type="project" value="TreeGrafter"/>
</dbReference>
<evidence type="ECO:0000256" key="2">
    <source>
        <dbReference type="ARBA" id="ARBA00022840"/>
    </source>
</evidence>
<dbReference type="Gene3D" id="3.40.50.300">
    <property type="entry name" value="P-loop containing nucleotide triphosphate hydrolases"/>
    <property type="match status" value="1"/>
</dbReference>
<feature type="compositionally biased region" description="Basic and acidic residues" evidence="3">
    <location>
        <begin position="31"/>
        <end position="52"/>
    </location>
</feature>
<proteinExistence type="predicted"/>
<sequence>MGKVFDAISRKAKEQDLDVPEFLNVEGEGPIEGRGRSVEKNGASSKDRAEDVDFERPNTQGWDDILIEVHERTTGVAESLRVLRAQILYPPAGPPPKSILVTSTLPGEGKTFIAANLGIIMAQGLEQYALIVDCDLRRPALHKFFGLSNEVGLTDHLKRGVDLGKLIKKTGMKKLSIIPSGPTPSNPSELLGSERMAECLHEIVTRYDDRFVILDSPPTQVASEIAVLSRYVDTAVL</sequence>
<feature type="non-terminal residue" evidence="5">
    <location>
        <position position="237"/>
    </location>
</feature>
<dbReference type="PANTHER" id="PTHR32309:SF13">
    <property type="entry name" value="FERRIC ENTEROBACTIN TRANSPORT PROTEIN FEPE"/>
    <property type="match status" value="1"/>
</dbReference>
<dbReference type="InterPro" id="IPR027417">
    <property type="entry name" value="P-loop_NTPase"/>
</dbReference>
<organism evidence="5">
    <name type="scientific">Dissulfuribacter thermophilus</name>
    <dbReference type="NCBI Taxonomy" id="1156395"/>
    <lineage>
        <taxon>Bacteria</taxon>
        <taxon>Pseudomonadati</taxon>
        <taxon>Thermodesulfobacteriota</taxon>
        <taxon>Dissulfuribacteria</taxon>
        <taxon>Dissulfuribacterales</taxon>
        <taxon>Dissulfuribacteraceae</taxon>
        <taxon>Dissulfuribacter</taxon>
    </lineage>
</organism>
<evidence type="ECO:0000256" key="3">
    <source>
        <dbReference type="SAM" id="MobiDB-lite"/>
    </source>
</evidence>
<dbReference type="Pfam" id="PF01656">
    <property type="entry name" value="CbiA"/>
    <property type="match status" value="1"/>
</dbReference>
<dbReference type="PANTHER" id="PTHR32309">
    <property type="entry name" value="TYROSINE-PROTEIN KINASE"/>
    <property type="match status" value="1"/>
</dbReference>
<keyword evidence="2" id="KW-0067">ATP-binding</keyword>
<dbReference type="EMBL" id="DRND01000173">
    <property type="protein sequence ID" value="HFC46651.1"/>
    <property type="molecule type" value="Genomic_DNA"/>
</dbReference>
<keyword evidence="1" id="KW-0547">Nucleotide-binding</keyword>
<dbReference type="Proteomes" id="UP000885797">
    <property type="component" value="Unassembled WGS sequence"/>
</dbReference>
<evidence type="ECO:0000256" key="1">
    <source>
        <dbReference type="ARBA" id="ARBA00022741"/>
    </source>
</evidence>
<comment type="caution">
    <text evidence="5">The sequence shown here is derived from an EMBL/GenBank/DDBJ whole genome shotgun (WGS) entry which is preliminary data.</text>
</comment>
<evidence type="ECO:0000313" key="5">
    <source>
        <dbReference type="EMBL" id="HFC46651.1"/>
    </source>
</evidence>
<feature type="region of interest" description="Disordered" evidence="3">
    <location>
        <begin position="23"/>
        <end position="52"/>
    </location>
</feature>
<dbReference type="GO" id="GO:0005886">
    <property type="term" value="C:plasma membrane"/>
    <property type="evidence" value="ECO:0007669"/>
    <property type="project" value="TreeGrafter"/>
</dbReference>
<dbReference type="InterPro" id="IPR005702">
    <property type="entry name" value="Wzc-like_C"/>
</dbReference>
<protein>
    <recommendedName>
        <fullName evidence="4">CobQ/CobB/MinD/ParA nucleotide binding domain-containing protein</fullName>
    </recommendedName>
</protein>
<name>A0A7V2SVP5_9BACT</name>
<reference evidence="5" key="1">
    <citation type="journal article" date="2020" name="mSystems">
        <title>Genome- and Community-Level Interaction Insights into Carbon Utilization and Element Cycling Functions of Hydrothermarchaeota in Hydrothermal Sediment.</title>
        <authorList>
            <person name="Zhou Z."/>
            <person name="Liu Y."/>
            <person name="Xu W."/>
            <person name="Pan J."/>
            <person name="Luo Z.H."/>
            <person name="Li M."/>
        </authorList>
    </citation>
    <scope>NUCLEOTIDE SEQUENCE [LARGE SCALE GENOMIC DNA]</scope>
    <source>
        <strain evidence="5">HyVt-503</strain>
    </source>
</reference>
<accession>A0A7V2SVP5</accession>
<dbReference type="AlphaFoldDB" id="A0A7V2SVP5"/>
<dbReference type="InterPro" id="IPR002586">
    <property type="entry name" value="CobQ/CobB/MinD/ParA_Nub-bd_dom"/>
</dbReference>
<dbReference type="InterPro" id="IPR050445">
    <property type="entry name" value="Bact_polysacc_biosynth/exp"/>
</dbReference>
<feature type="domain" description="CobQ/CobB/MinD/ParA nucleotide binding" evidence="4">
    <location>
        <begin position="99"/>
        <end position="210"/>
    </location>
</feature>
<evidence type="ECO:0000259" key="4">
    <source>
        <dbReference type="Pfam" id="PF01656"/>
    </source>
</evidence>
<dbReference type="SUPFAM" id="SSF52540">
    <property type="entry name" value="P-loop containing nucleoside triphosphate hydrolases"/>
    <property type="match status" value="1"/>
</dbReference>